<feature type="domain" description="Terminase small subunit actinomycetes phage-type" evidence="1">
    <location>
        <begin position="11"/>
        <end position="86"/>
    </location>
</feature>
<dbReference type="eggNOG" id="ENOG503299G">
    <property type="taxonomic scope" value="Bacteria"/>
</dbReference>
<evidence type="ECO:0000313" key="3">
    <source>
        <dbReference type="Proteomes" id="UP000006196"/>
    </source>
</evidence>
<name>C0XU04_CORLD</name>
<organism evidence="2 3">
    <name type="scientific">Corynebacterium lipophiloflavum (strain ATCC 700352 / DSM 44291 / CCUG 37336 / JCM 10383 / DMMZ 1944)</name>
    <dbReference type="NCBI Taxonomy" id="525263"/>
    <lineage>
        <taxon>Bacteria</taxon>
        <taxon>Bacillati</taxon>
        <taxon>Actinomycetota</taxon>
        <taxon>Actinomycetes</taxon>
        <taxon>Mycobacteriales</taxon>
        <taxon>Corynebacteriaceae</taxon>
        <taxon>Corynebacterium</taxon>
    </lineage>
</organism>
<dbReference type="InterPro" id="IPR057630">
    <property type="entry name" value="Terminase_6"/>
</dbReference>
<protein>
    <recommendedName>
        <fullName evidence="1">Terminase small subunit actinomycetes phage-type domain-containing protein</fullName>
    </recommendedName>
</protein>
<dbReference type="EMBL" id="ACHJ01000159">
    <property type="protein sequence ID" value="EEI16266.1"/>
    <property type="molecule type" value="Genomic_DNA"/>
</dbReference>
<dbReference type="HOGENOM" id="CLU_2205651_0_0_11"/>
<gene>
    <name evidence="2" type="ORF">HMPREF0298_1924</name>
</gene>
<dbReference type="Proteomes" id="UP000006196">
    <property type="component" value="Unassembled WGS sequence"/>
</dbReference>
<sequence>MGELERAFIDSMEALPAPVPAEYGGVVALGRAYAENIDESRSTDTETATKALYLGPHLLGVMKLLGMAPTQAPENTTTSKAGGNPDVIDIMRRMSRETATEAKGHGA</sequence>
<dbReference type="Pfam" id="PF23931">
    <property type="entry name" value="Terminase_6"/>
    <property type="match status" value="1"/>
</dbReference>
<evidence type="ECO:0000313" key="2">
    <source>
        <dbReference type="EMBL" id="EEI16266.1"/>
    </source>
</evidence>
<evidence type="ECO:0000259" key="1">
    <source>
        <dbReference type="Pfam" id="PF23931"/>
    </source>
</evidence>
<accession>C0XU04</accession>
<comment type="caution">
    <text evidence="2">The sequence shown here is derived from an EMBL/GenBank/DDBJ whole genome shotgun (WGS) entry which is preliminary data.</text>
</comment>
<dbReference type="AlphaFoldDB" id="C0XU04"/>
<reference evidence="2" key="1">
    <citation type="submission" date="2009-01" db="EMBL/GenBank/DDBJ databases">
        <authorList>
            <person name="Qin X."/>
            <person name="Bachman B."/>
            <person name="Battles P."/>
            <person name="Bell A."/>
            <person name="Bess C."/>
            <person name="Bickham C."/>
            <person name="Chaboub L."/>
            <person name="Chen D."/>
            <person name="Coyle M."/>
            <person name="Deiros D.R."/>
            <person name="Dinh H."/>
            <person name="Forbes L."/>
            <person name="Fowler G."/>
            <person name="Francisco L."/>
            <person name="Fu Q."/>
            <person name="Gubbala S."/>
            <person name="Hale W."/>
            <person name="Han Y."/>
            <person name="Hemphill L."/>
            <person name="Highlander S.K."/>
            <person name="Hirani K."/>
            <person name="Hogues M."/>
            <person name="Jackson L."/>
            <person name="Jakkamsetti A."/>
            <person name="Javaid M."/>
            <person name="Jiang H."/>
            <person name="Korchina V."/>
            <person name="Kovar C."/>
            <person name="Lara F."/>
            <person name="Lee S."/>
            <person name="Mata R."/>
            <person name="Mathew T."/>
            <person name="Moen C."/>
            <person name="Morales K."/>
            <person name="Munidasa M."/>
            <person name="Nazareth L."/>
            <person name="Ngo R."/>
            <person name="Nguyen L."/>
            <person name="Okwuonu G."/>
            <person name="Ongeri F."/>
            <person name="Patil S."/>
            <person name="Petrosino J."/>
            <person name="Pham C."/>
            <person name="Pham P."/>
            <person name="Pu L.-L."/>
            <person name="Puazo M."/>
            <person name="Raj R."/>
            <person name="Reid J."/>
            <person name="Rouhana J."/>
            <person name="Saada N."/>
            <person name="Shang Y."/>
            <person name="Simmons D."/>
            <person name="Thornton R."/>
            <person name="Warren J."/>
            <person name="Weissenberger G."/>
            <person name="Zhang J."/>
            <person name="Zhang L."/>
            <person name="Zhou C."/>
            <person name="Zhu D."/>
            <person name="Muzny D."/>
            <person name="Worley K."/>
            <person name="Gibbs R."/>
        </authorList>
    </citation>
    <scope>NUCLEOTIDE SEQUENCE [LARGE SCALE GENOMIC DNA]</scope>
    <source>
        <strain evidence="2">DSM 44291</strain>
    </source>
</reference>
<keyword evidence="3" id="KW-1185">Reference proteome</keyword>
<proteinExistence type="predicted"/>
<dbReference type="STRING" id="525263.HMPREF0298_1924"/>